<sequence length="624" mass="72530">MDIWEKLQRKETLEPEERKAVCNGLLTTEERMESLILKYFRDEDFQEVYRRRIGKGLIGGKACGVLLARKLIAERLPEYVPKLLDHHSYFIGSDVFYRYLLENDCLELRERHRREKERFREAGLLKERLRNGHFSKDFEDALKQMLLYYKDRPVIVRSSSFLEDGFGKAFSGKYESVFCMNMGSQEERLEELKEAIRRVYASTMNESALEYRKKWNLLDADEQMALLIQQVEGERQGEYYFPIASGMGCSYNPYKWMEHMNPDAGMLRLVAGLGTRAVERTPGDYPRLVCLDHARANIHTSIAERHKYSQRQADVLSLSQGGVQTEMVDRLIPLLSEEQKKLVLSRDSEAESMLYQRGMFKRVYFSDCGGLVNHTEFMEMMKRILKMLEKEYERPVDIEFALRMDEKMQVRVNLFQCRPLQTGVSEQIRIPAGVDDAFLFDLRCTSMKRSKKERVDVIVWVDPRNYYECPYAKKAEVGRVIGCINQYYEGQDKKLMLLVPGRVGTSSPELGVPVSYADISRFAAICEVAYSEAGYRPDLSYGSHMFQDLVEADVYYGAINENSKTRLYQPKLLKPLPEIFSKVCVAYPEQGEIVKVYDLSEMDAQLLLDAKEGRAVCWLKQKDH</sequence>
<dbReference type="RefSeq" id="WP_004080150.1">
    <property type="nucleotide sequence ID" value="NZ_VIRB01000133.1"/>
</dbReference>
<dbReference type="InterPro" id="IPR013815">
    <property type="entry name" value="ATP_grasp_subdomain_1"/>
</dbReference>
<dbReference type="GO" id="GO:0016301">
    <property type="term" value="F:kinase activity"/>
    <property type="evidence" value="ECO:0007669"/>
    <property type="project" value="UniProtKB-KW"/>
</dbReference>
<protein>
    <submittedName>
        <fullName evidence="2">Pyruvate kinase</fullName>
    </submittedName>
</protein>
<feature type="domain" description="Pyruvate phosphate dikinase AMP/ATP-binding" evidence="1">
    <location>
        <begin position="57"/>
        <end position="423"/>
    </location>
</feature>
<dbReference type="Proteomes" id="UP000474104">
    <property type="component" value="Unassembled WGS sequence"/>
</dbReference>
<accession>A0A9X5CBE7</accession>
<keyword evidence="2" id="KW-0418">Kinase</keyword>
<keyword evidence="2" id="KW-0808">Transferase</keyword>
<evidence type="ECO:0000313" key="3">
    <source>
        <dbReference type="Proteomes" id="UP000474104"/>
    </source>
</evidence>
<dbReference type="InterPro" id="IPR002192">
    <property type="entry name" value="PPDK_AMP/ATP-bd"/>
</dbReference>
<dbReference type="OrthoDB" id="9812167at2"/>
<evidence type="ECO:0000259" key="1">
    <source>
        <dbReference type="Pfam" id="PF01326"/>
    </source>
</evidence>
<name>A0A9X5CBE7_9FIRM</name>
<dbReference type="Pfam" id="PF01326">
    <property type="entry name" value="PPDK_N"/>
    <property type="match status" value="1"/>
</dbReference>
<organism evidence="2 3">
    <name type="scientific">Schaedlerella arabinosiphila</name>
    <dbReference type="NCBI Taxonomy" id="2044587"/>
    <lineage>
        <taxon>Bacteria</taxon>
        <taxon>Bacillati</taxon>
        <taxon>Bacillota</taxon>
        <taxon>Clostridia</taxon>
        <taxon>Lachnospirales</taxon>
        <taxon>Lachnospiraceae</taxon>
        <taxon>Schaedlerella</taxon>
    </lineage>
</organism>
<reference evidence="2 3" key="1">
    <citation type="submission" date="2019-07" db="EMBL/GenBank/DDBJ databases">
        <title>Draft genome sequences of 15 bacterial species constituting the stable defined intestinal microbiota of the GM15 gnotobiotic mouse model.</title>
        <authorList>
            <person name="Elie C."/>
            <person name="Mathieu A."/>
            <person name="Saliou A."/>
            <person name="Darnaud M."/>
            <person name="Leulier F."/>
            <person name="Tamellini A."/>
        </authorList>
    </citation>
    <scope>NUCLEOTIDE SEQUENCE [LARGE SCALE GENOMIC DNA]</scope>
    <source>
        <strain evidence="3">ASF 502</strain>
    </source>
</reference>
<dbReference type="EMBL" id="VIRB01000133">
    <property type="protein sequence ID" value="NDO71188.1"/>
    <property type="molecule type" value="Genomic_DNA"/>
</dbReference>
<gene>
    <name evidence="2" type="ORF">FMM80_22065</name>
</gene>
<dbReference type="GO" id="GO:0005524">
    <property type="term" value="F:ATP binding"/>
    <property type="evidence" value="ECO:0007669"/>
    <property type="project" value="InterPro"/>
</dbReference>
<evidence type="ECO:0000313" key="2">
    <source>
        <dbReference type="EMBL" id="NDO71188.1"/>
    </source>
</evidence>
<proteinExistence type="predicted"/>
<comment type="caution">
    <text evidence="2">The sequence shown here is derived from an EMBL/GenBank/DDBJ whole genome shotgun (WGS) entry which is preliminary data.</text>
</comment>
<dbReference type="AlphaFoldDB" id="A0A9X5CBE7"/>
<dbReference type="SUPFAM" id="SSF56059">
    <property type="entry name" value="Glutathione synthetase ATP-binding domain-like"/>
    <property type="match status" value="1"/>
</dbReference>
<dbReference type="Gene3D" id="3.30.1490.20">
    <property type="entry name" value="ATP-grasp fold, A domain"/>
    <property type="match status" value="1"/>
</dbReference>
<keyword evidence="2" id="KW-0670">Pyruvate</keyword>